<gene>
    <name evidence="2" type="ORF">A3770_06p40890</name>
</gene>
<dbReference type="EMBL" id="CP031039">
    <property type="protein sequence ID" value="QDZ21571.1"/>
    <property type="molecule type" value="Genomic_DNA"/>
</dbReference>
<evidence type="ECO:0000313" key="2">
    <source>
        <dbReference type="EMBL" id="QDZ21571.1"/>
    </source>
</evidence>
<sequence>MMNNGGGKPSLREAKLEQRKMMYNNRGQYSYTWQTEMKSACFSNPLFCCLAVFCSPCVSYSNRQEALHGDMRFYTCCQGLLPCSGRMKEEQCPKVCLCLEVSCCFPSSVLATRYLLQDEMQLENTKCDNCLFNTMVALQGLACVCYIASMFEPGLREAAQTVDAVADLVYCSVCACMQTQHRDQIKFRNENMQCICPIVEGNPMLAPPQAVMTANPGLTFQYPTINHSTGQAQGVPVPGQGYPGQHPQYPKA</sequence>
<dbReference type="OrthoDB" id="998115at2759"/>
<keyword evidence="3" id="KW-1185">Reference proteome</keyword>
<evidence type="ECO:0000256" key="1">
    <source>
        <dbReference type="SAM" id="MobiDB-lite"/>
    </source>
</evidence>
<dbReference type="STRING" id="1764295.A0A5B8MMQ7"/>
<evidence type="ECO:0008006" key="4">
    <source>
        <dbReference type="Google" id="ProtNLM"/>
    </source>
</evidence>
<dbReference type="PANTHER" id="PTHR31152">
    <property type="entry name" value="PLAC8 FAMILY PROTEIN"/>
    <property type="match status" value="1"/>
</dbReference>
<organism evidence="2 3">
    <name type="scientific">Chloropicon primus</name>
    <dbReference type="NCBI Taxonomy" id="1764295"/>
    <lineage>
        <taxon>Eukaryota</taxon>
        <taxon>Viridiplantae</taxon>
        <taxon>Chlorophyta</taxon>
        <taxon>Chloropicophyceae</taxon>
        <taxon>Chloropicales</taxon>
        <taxon>Chloropicaceae</taxon>
        <taxon>Chloropicon</taxon>
    </lineage>
</organism>
<dbReference type="Proteomes" id="UP000316726">
    <property type="component" value="Chromosome 6"/>
</dbReference>
<feature type="region of interest" description="Disordered" evidence="1">
    <location>
        <begin position="233"/>
        <end position="252"/>
    </location>
</feature>
<evidence type="ECO:0000313" key="3">
    <source>
        <dbReference type="Proteomes" id="UP000316726"/>
    </source>
</evidence>
<accession>A0A5B8MMQ7</accession>
<name>A0A5B8MMQ7_9CHLO</name>
<dbReference type="AlphaFoldDB" id="A0A5B8MMQ7"/>
<dbReference type="PANTHER" id="PTHR31152:SF1">
    <property type="entry name" value="PLAC8 FAMILY PROTEIN"/>
    <property type="match status" value="1"/>
</dbReference>
<reference evidence="2 3" key="1">
    <citation type="submission" date="2018-07" db="EMBL/GenBank/DDBJ databases">
        <title>The complete nuclear genome of the prasinophyte Chloropicon primus (CCMP1205).</title>
        <authorList>
            <person name="Pombert J.-F."/>
            <person name="Otis C."/>
            <person name="Turmel M."/>
            <person name="Lemieux C."/>
        </authorList>
    </citation>
    <scope>NUCLEOTIDE SEQUENCE [LARGE SCALE GENOMIC DNA]</scope>
    <source>
        <strain evidence="2 3">CCMP1205</strain>
    </source>
</reference>
<proteinExistence type="predicted"/>
<protein>
    <recommendedName>
        <fullName evidence="4">PLAC8 family protein</fullName>
    </recommendedName>
</protein>